<sequence>MEAMTTTTAVEVEDQEECEVTDLEEPEEGSMRGNSIGDVVLFGGIELDVVEVFVL</sequence>
<protein>
    <submittedName>
        <fullName evidence="2">Uncharacterized protein</fullName>
    </submittedName>
</protein>
<gene>
    <name evidence="2" type="ORF">Ddye_020337</name>
</gene>
<reference evidence="2" key="1">
    <citation type="journal article" date="2023" name="Plant J.">
        <title>Genome sequences and population genomics provide insights into the demographic history, inbreeding, and mutation load of two 'living fossil' tree species of Dipteronia.</title>
        <authorList>
            <person name="Feng Y."/>
            <person name="Comes H.P."/>
            <person name="Chen J."/>
            <person name="Zhu S."/>
            <person name="Lu R."/>
            <person name="Zhang X."/>
            <person name="Li P."/>
            <person name="Qiu J."/>
            <person name="Olsen K.M."/>
            <person name="Qiu Y."/>
        </authorList>
    </citation>
    <scope>NUCLEOTIDE SEQUENCE</scope>
    <source>
        <strain evidence="2">KIB01</strain>
    </source>
</reference>
<feature type="region of interest" description="Disordered" evidence="1">
    <location>
        <begin position="1"/>
        <end position="34"/>
    </location>
</feature>
<evidence type="ECO:0000313" key="2">
    <source>
        <dbReference type="EMBL" id="KAK2645142.1"/>
    </source>
</evidence>
<dbReference type="Proteomes" id="UP001280121">
    <property type="component" value="Unassembled WGS sequence"/>
</dbReference>
<feature type="compositionally biased region" description="Low complexity" evidence="1">
    <location>
        <begin position="1"/>
        <end position="10"/>
    </location>
</feature>
<evidence type="ECO:0000256" key="1">
    <source>
        <dbReference type="SAM" id="MobiDB-lite"/>
    </source>
</evidence>
<comment type="caution">
    <text evidence="2">The sequence shown here is derived from an EMBL/GenBank/DDBJ whole genome shotgun (WGS) entry which is preliminary data.</text>
</comment>
<dbReference type="EMBL" id="JANJYI010000006">
    <property type="protein sequence ID" value="KAK2645142.1"/>
    <property type="molecule type" value="Genomic_DNA"/>
</dbReference>
<feature type="compositionally biased region" description="Acidic residues" evidence="1">
    <location>
        <begin position="11"/>
        <end position="28"/>
    </location>
</feature>
<name>A0AAD9TZQ5_9ROSI</name>
<dbReference type="AlphaFoldDB" id="A0AAD9TZQ5"/>
<accession>A0AAD9TZQ5</accession>
<evidence type="ECO:0000313" key="3">
    <source>
        <dbReference type="Proteomes" id="UP001280121"/>
    </source>
</evidence>
<keyword evidence="3" id="KW-1185">Reference proteome</keyword>
<proteinExistence type="predicted"/>
<organism evidence="2 3">
    <name type="scientific">Dipteronia dyeriana</name>
    <dbReference type="NCBI Taxonomy" id="168575"/>
    <lineage>
        <taxon>Eukaryota</taxon>
        <taxon>Viridiplantae</taxon>
        <taxon>Streptophyta</taxon>
        <taxon>Embryophyta</taxon>
        <taxon>Tracheophyta</taxon>
        <taxon>Spermatophyta</taxon>
        <taxon>Magnoliopsida</taxon>
        <taxon>eudicotyledons</taxon>
        <taxon>Gunneridae</taxon>
        <taxon>Pentapetalae</taxon>
        <taxon>rosids</taxon>
        <taxon>malvids</taxon>
        <taxon>Sapindales</taxon>
        <taxon>Sapindaceae</taxon>
        <taxon>Hippocastanoideae</taxon>
        <taxon>Acereae</taxon>
        <taxon>Dipteronia</taxon>
    </lineage>
</organism>